<dbReference type="PANTHER" id="PTHR30413:SF8">
    <property type="entry name" value="TRANSPORT PERMEASE PROTEIN"/>
    <property type="match status" value="1"/>
</dbReference>
<keyword evidence="6 9" id="KW-0812">Transmembrane</keyword>
<evidence type="ECO:0000259" key="10">
    <source>
        <dbReference type="PROSITE" id="PS51012"/>
    </source>
</evidence>
<dbReference type="RefSeq" id="WP_129458831.1">
    <property type="nucleotide sequence ID" value="NZ_PPCV01000005.1"/>
</dbReference>
<comment type="caution">
    <text evidence="11">The sequence shown here is derived from an EMBL/GenBank/DDBJ whole genome shotgun (WGS) entry which is preliminary data.</text>
</comment>
<evidence type="ECO:0000256" key="8">
    <source>
        <dbReference type="ARBA" id="ARBA00023136"/>
    </source>
</evidence>
<dbReference type="Proteomes" id="UP000290624">
    <property type="component" value="Unassembled WGS sequence"/>
</dbReference>
<protein>
    <recommendedName>
        <fullName evidence="9">Transport permease protein</fullName>
    </recommendedName>
</protein>
<evidence type="ECO:0000256" key="7">
    <source>
        <dbReference type="ARBA" id="ARBA00022989"/>
    </source>
</evidence>
<dbReference type="GO" id="GO:0005886">
    <property type="term" value="C:plasma membrane"/>
    <property type="evidence" value="ECO:0007669"/>
    <property type="project" value="UniProtKB-SubCell"/>
</dbReference>
<evidence type="ECO:0000313" key="11">
    <source>
        <dbReference type="EMBL" id="RXW32092.1"/>
    </source>
</evidence>
<dbReference type="InterPro" id="IPR013525">
    <property type="entry name" value="ABC2_TM"/>
</dbReference>
<evidence type="ECO:0000256" key="3">
    <source>
        <dbReference type="ARBA" id="ARBA00022448"/>
    </source>
</evidence>
<keyword evidence="7 9" id="KW-1133">Transmembrane helix</keyword>
<evidence type="ECO:0000256" key="1">
    <source>
        <dbReference type="ARBA" id="ARBA00004429"/>
    </source>
</evidence>
<evidence type="ECO:0000313" key="12">
    <source>
        <dbReference type="Proteomes" id="UP000290624"/>
    </source>
</evidence>
<gene>
    <name evidence="11" type="ORF">C1706_08600</name>
</gene>
<dbReference type="EMBL" id="PPCV01000005">
    <property type="protein sequence ID" value="RXW32092.1"/>
    <property type="molecule type" value="Genomic_DNA"/>
</dbReference>
<keyword evidence="8 9" id="KW-0472">Membrane</keyword>
<keyword evidence="4 9" id="KW-1003">Cell membrane</keyword>
<dbReference type="PANTHER" id="PTHR30413">
    <property type="entry name" value="INNER MEMBRANE TRANSPORT PERMEASE"/>
    <property type="match status" value="1"/>
</dbReference>
<name>A0A4Q2EHQ4_9ACTN</name>
<accession>A0A4Q2EHQ4</accession>
<keyword evidence="3 9" id="KW-0813">Transport</keyword>
<evidence type="ECO:0000256" key="9">
    <source>
        <dbReference type="RuleBase" id="RU361157"/>
    </source>
</evidence>
<evidence type="ECO:0000256" key="4">
    <source>
        <dbReference type="ARBA" id="ARBA00022475"/>
    </source>
</evidence>
<sequence length="290" mass="32273">MDQLTLVADGFTKPGRGRGLLDAVDNRFLLKLLVNKELRVRYRGSILGMAWSYVKPTVQFFVFYFAVGVFLRMNQSVPNFAVYLFSGIIAINLFNEAFGNATRAIVGNAALVKKIYLPRQLFSLASVWVAIVHFIPQLIVLLIAALFMGWRPGPLNLAAGVLGFAILVTLSVGLGLLFGALNVMMRDSENIVDLVGMVASWASPVLYHWENVRAAVGEGWGWTLYQLNPLTPVVELFHLCFWAPTPGVVTYVQPPGLWMFSLIATVTSVAFLFFGEYVFRRLDGRFAQEL</sequence>
<dbReference type="GO" id="GO:0140359">
    <property type="term" value="F:ABC-type transporter activity"/>
    <property type="evidence" value="ECO:0007669"/>
    <property type="project" value="InterPro"/>
</dbReference>
<dbReference type="GO" id="GO:0015920">
    <property type="term" value="P:lipopolysaccharide transport"/>
    <property type="evidence" value="ECO:0007669"/>
    <property type="project" value="TreeGrafter"/>
</dbReference>
<keyword evidence="12" id="KW-1185">Reference proteome</keyword>
<feature type="transmembrane region" description="Helical" evidence="9">
    <location>
        <begin position="191"/>
        <end position="209"/>
    </location>
</feature>
<dbReference type="AlphaFoldDB" id="A0A4Q2EHQ4"/>
<evidence type="ECO:0000256" key="5">
    <source>
        <dbReference type="ARBA" id="ARBA00022519"/>
    </source>
</evidence>
<feature type="transmembrane region" description="Helical" evidence="9">
    <location>
        <begin position="46"/>
        <end position="71"/>
    </location>
</feature>
<comment type="subcellular location">
    <subcellularLocation>
        <location evidence="1">Cell inner membrane</location>
        <topology evidence="1">Multi-pass membrane protein</topology>
    </subcellularLocation>
    <subcellularLocation>
        <location evidence="9">Cell membrane</location>
        <topology evidence="9">Multi-pass membrane protein</topology>
    </subcellularLocation>
</comment>
<proteinExistence type="inferred from homology"/>
<dbReference type="OrthoDB" id="9789409at2"/>
<organism evidence="11 12">
    <name type="scientific">Propioniciclava flava</name>
    <dbReference type="NCBI Taxonomy" id="2072026"/>
    <lineage>
        <taxon>Bacteria</taxon>
        <taxon>Bacillati</taxon>
        <taxon>Actinomycetota</taxon>
        <taxon>Actinomycetes</taxon>
        <taxon>Propionibacteriales</taxon>
        <taxon>Propionibacteriaceae</taxon>
        <taxon>Propioniciclava</taxon>
    </lineage>
</organism>
<comment type="similarity">
    <text evidence="2 9">Belongs to the ABC-2 integral membrane protein family.</text>
</comment>
<dbReference type="PROSITE" id="PS51012">
    <property type="entry name" value="ABC_TM2"/>
    <property type="match status" value="1"/>
</dbReference>
<feature type="domain" description="ABC transmembrane type-2" evidence="10">
    <location>
        <begin position="47"/>
        <end position="282"/>
    </location>
</feature>
<feature type="transmembrane region" description="Helical" evidence="9">
    <location>
        <begin position="156"/>
        <end position="179"/>
    </location>
</feature>
<feature type="transmembrane region" description="Helical" evidence="9">
    <location>
        <begin position="77"/>
        <end position="94"/>
    </location>
</feature>
<evidence type="ECO:0000256" key="6">
    <source>
        <dbReference type="ARBA" id="ARBA00022692"/>
    </source>
</evidence>
<keyword evidence="5" id="KW-0997">Cell inner membrane</keyword>
<feature type="transmembrane region" description="Helical" evidence="9">
    <location>
        <begin position="121"/>
        <end position="150"/>
    </location>
</feature>
<reference evidence="11 12" key="1">
    <citation type="submission" date="2018-01" db="EMBL/GenBank/DDBJ databases">
        <title>Lactibacter flavus gen. nov., sp. nov., a novel bacterium of the family Propionibacteriaceae isolated from raw milk and dairy products.</title>
        <authorList>
            <person name="Wenning M."/>
            <person name="Breitenwieser F."/>
            <person name="Huptas C."/>
            <person name="von Neubeck M."/>
            <person name="Busse H.-J."/>
            <person name="Scherer S."/>
        </authorList>
    </citation>
    <scope>NUCLEOTIDE SEQUENCE [LARGE SCALE GENOMIC DNA]</scope>
    <source>
        <strain evidence="11 12">VG341</strain>
    </source>
</reference>
<feature type="transmembrane region" description="Helical" evidence="9">
    <location>
        <begin position="257"/>
        <end position="279"/>
    </location>
</feature>
<dbReference type="InterPro" id="IPR047817">
    <property type="entry name" value="ABC2_TM_bact-type"/>
</dbReference>
<evidence type="ECO:0000256" key="2">
    <source>
        <dbReference type="ARBA" id="ARBA00007783"/>
    </source>
</evidence>
<dbReference type="Pfam" id="PF01061">
    <property type="entry name" value="ABC2_membrane"/>
    <property type="match status" value="1"/>
</dbReference>